<dbReference type="Gene3D" id="2.30.30.830">
    <property type="match status" value="1"/>
</dbReference>
<dbReference type="AlphaFoldDB" id="A0A4R6N3J8"/>
<accession>A0A4R6N3J8</accession>
<evidence type="ECO:0000256" key="1">
    <source>
        <dbReference type="SAM" id="SignalP"/>
    </source>
</evidence>
<dbReference type="Pfam" id="PF04351">
    <property type="entry name" value="PilP"/>
    <property type="match status" value="1"/>
</dbReference>
<dbReference type="PROSITE" id="PS51257">
    <property type="entry name" value="PROKAR_LIPOPROTEIN"/>
    <property type="match status" value="1"/>
</dbReference>
<reference evidence="2 3" key="1">
    <citation type="submission" date="2019-03" db="EMBL/GenBank/DDBJ databases">
        <title>Genomic Encyclopedia of Type Strains, Phase IV (KMG-IV): sequencing the most valuable type-strain genomes for metagenomic binning, comparative biology and taxonomic classification.</title>
        <authorList>
            <person name="Goeker M."/>
        </authorList>
    </citation>
    <scope>NUCLEOTIDE SEQUENCE [LARGE SCALE GENOMIC DNA]</scope>
    <source>
        <strain evidence="2 3">DSM 25082</strain>
    </source>
</reference>
<evidence type="ECO:0000313" key="3">
    <source>
        <dbReference type="Proteomes" id="UP000295357"/>
    </source>
</evidence>
<dbReference type="PIRSF" id="PIRSF016481">
    <property type="entry name" value="Pilus_assembly_PilP"/>
    <property type="match status" value="1"/>
</dbReference>
<name>A0A4R6N3J8_9BURK</name>
<dbReference type="InterPro" id="IPR007446">
    <property type="entry name" value="PilP"/>
</dbReference>
<keyword evidence="3" id="KW-1185">Reference proteome</keyword>
<dbReference type="EMBL" id="SNXE01000005">
    <property type="protein sequence ID" value="TDP09325.1"/>
    <property type="molecule type" value="Genomic_DNA"/>
</dbReference>
<organism evidence="2 3">
    <name type="scientific">Roseateles asaccharophilus</name>
    <dbReference type="NCBI Taxonomy" id="582607"/>
    <lineage>
        <taxon>Bacteria</taxon>
        <taxon>Pseudomonadati</taxon>
        <taxon>Pseudomonadota</taxon>
        <taxon>Betaproteobacteria</taxon>
        <taxon>Burkholderiales</taxon>
        <taxon>Sphaerotilaceae</taxon>
        <taxon>Roseateles</taxon>
    </lineage>
</organism>
<dbReference type="Proteomes" id="UP000295357">
    <property type="component" value="Unassembled WGS sequence"/>
</dbReference>
<sequence>MMSRRARLALLALPIVLTACSSEMGELQEWMEQQRREVRPSIKPLVPPTKFLPEAYIAEPLVEPFSTEKLSVAVRQDAGKTSALLKAETARRREPLEAYPLDSMRMVGSITRQGRRYALLRVVDLLHQVKVGDYMGENFGRVTQITETEVSLREVVQDAAGEWVERVNTLTLRETD</sequence>
<protein>
    <submittedName>
        <fullName evidence="2">Type IV pilus assembly protein PilP</fullName>
    </submittedName>
</protein>
<feature type="signal peptide" evidence="1">
    <location>
        <begin position="1"/>
        <end position="21"/>
    </location>
</feature>
<keyword evidence="1" id="KW-0732">Signal</keyword>
<evidence type="ECO:0000313" key="2">
    <source>
        <dbReference type="EMBL" id="TDP09325.1"/>
    </source>
</evidence>
<comment type="caution">
    <text evidence="2">The sequence shown here is derived from an EMBL/GenBank/DDBJ whole genome shotgun (WGS) entry which is preliminary data.</text>
</comment>
<gene>
    <name evidence="2" type="ORF">DFR39_105163</name>
</gene>
<proteinExistence type="predicted"/>
<feature type="chain" id="PRO_5020633215" evidence="1">
    <location>
        <begin position="22"/>
        <end position="176"/>
    </location>
</feature>